<organism evidence="2 3">
    <name type="scientific">Streptomyces scabiei (strain 87.22)</name>
    <dbReference type="NCBI Taxonomy" id="680198"/>
    <lineage>
        <taxon>Bacteria</taxon>
        <taxon>Bacillati</taxon>
        <taxon>Actinomycetota</taxon>
        <taxon>Actinomycetes</taxon>
        <taxon>Kitasatosporales</taxon>
        <taxon>Streptomycetaceae</taxon>
        <taxon>Streptomyces</taxon>
    </lineage>
</organism>
<gene>
    <name evidence="2" type="ordered locus">SCAB_80231</name>
</gene>
<dbReference type="EMBL" id="FN554889">
    <property type="protein sequence ID" value="CBG74985.1"/>
    <property type="molecule type" value="Genomic_DNA"/>
</dbReference>
<name>C9ZG21_STRSW</name>
<evidence type="ECO:0000313" key="3">
    <source>
        <dbReference type="Proteomes" id="UP000001444"/>
    </source>
</evidence>
<proteinExistence type="predicted"/>
<evidence type="ECO:0000313" key="2">
    <source>
        <dbReference type="EMBL" id="CBG74985.1"/>
    </source>
</evidence>
<dbReference type="eggNOG" id="COG1357">
    <property type="taxonomic scope" value="Bacteria"/>
</dbReference>
<dbReference type="STRING" id="680198.SCAB_80231"/>
<dbReference type="KEGG" id="scb:SCAB_80231"/>
<dbReference type="HOGENOM" id="CLU_1969375_0_0_11"/>
<sequence length="127" mass="14764">MIRFEHLRQIKQTGWTQPRLRTPEVGERWTRLIIAAHTRIRLLRRAAADLRRPWEKPAEPGGLTRPECAGGSENSARTSLVRPVHRNPQHPDQEAHCSKNRRPATRYDMGKTVKRPGSIIERNPLRR</sequence>
<keyword evidence="3" id="KW-1185">Reference proteome</keyword>
<feature type="region of interest" description="Disordered" evidence="1">
    <location>
        <begin position="53"/>
        <end position="127"/>
    </location>
</feature>
<dbReference type="Proteomes" id="UP000001444">
    <property type="component" value="Chromosome"/>
</dbReference>
<accession>C9ZG21</accession>
<evidence type="ECO:0000256" key="1">
    <source>
        <dbReference type="SAM" id="MobiDB-lite"/>
    </source>
</evidence>
<dbReference type="AlphaFoldDB" id="C9ZG21"/>
<protein>
    <submittedName>
        <fullName evidence="2">Uncharacterized protein</fullName>
    </submittedName>
</protein>
<reference evidence="2 3" key="1">
    <citation type="journal article" date="2010" name="Mol. Plant Microbe Interact.">
        <title>Streptomyces scabies 87-22 contains a coronafacic acid-like biosynthetic cluster that contributes to plant-microbe interactions.</title>
        <authorList>
            <person name="Bignell D.R."/>
            <person name="Seipke R.F."/>
            <person name="Huguet-Tapia J.C."/>
            <person name="Chambers A.H."/>
            <person name="Parry R.J."/>
            <person name="Loria R."/>
        </authorList>
    </citation>
    <scope>NUCLEOTIDE SEQUENCE [LARGE SCALE GENOMIC DNA]</scope>
    <source>
        <strain evidence="2 3">87.22</strain>
    </source>
</reference>